<sequence length="806" mass="90498">MNTNIRKRRAYGHEDAPVEPVFHGLPHSSSPASLDTRPLPVVDHRYILDQGLHHLPHLPPPPPLPYVLPPSGGYIDLTPENRLVLEQAALLLNQPLDALLDLSNLQPPEPPPEQQHFHKRLRLNTDVPMPTTYSDFPAHDGQEKTPLGGPLDAGVNAGGRKPYGSFSERSLSSGWTGARLADCFASFSMCPPFESQPSYQPLMAPTPSFDYDSHRSSSLDAAVISIQPQAQPSLLPTPISPGAPTLFSCDDPVLMDQYLAGYPPLQPERILGLQPSIAREEMVYPDISATIKYESNLHSPHGDSSLGTQPSPYLVDASLHAPAAMPGPFGAGGESSPYDGGGHSLVVSLPPRFHPSAVRGLDVEEAAPPVDFFPAHRTAPTKRGPFKDQDSREKTALTRKMGSCIRCRMQRIRCNLDPDNEKGPCQACKKLAGSTKVYRLNCLRLKITDVKLFKPGQVKGQEWTNRWKDSVMDDIGNWESSQVRTIQVTEGYTGRSVKLQVRQFRPQEGDKVNRSWVTRSGARREVNIPPFAIVNLDDAKTEFDDHIKYGLLQCCKHLLGPPDQLLWRTYDLAIKTAHDPLTPQSEKSLLGSTLDLWMSVRLTTKSFEIVGDETLGMARDIIDDRDNALHGKIPLPPVMGAQIDSLLIHQIQPRLRRKALEELQKMTQEKKQKTWLTTYLVTFILLHNIALITKHDANYAKKHGMPMRFAREANVKEYNLGANTLLAYFHYCNKAIYPFSPECKDQDLQTLAELDGDAISFVHYTRQMAAKQRKEWEELWRREAYEQDYYYVSQLFEQNWQPRTMA</sequence>
<reference evidence="3" key="2">
    <citation type="submission" date="2023-05" db="EMBL/GenBank/DDBJ databases">
        <authorList>
            <consortium name="Lawrence Berkeley National Laboratory"/>
            <person name="Steindorff A."/>
            <person name="Hensen N."/>
            <person name="Bonometti L."/>
            <person name="Westerberg I."/>
            <person name="Brannstrom I.O."/>
            <person name="Guillou S."/>
            <person name="Cros-Aarteil S."/>
            <person name="Calhoun S."/>
            <person name="Haridas S."/>
            <person name="Kuo A."/>
            <person name="Mondo S."/>
            <person name="Pangilinan J."/>
            <person name="Riley R."/>
            <person name="Labutti K."/>
            <person name="Andreopoulos B."/>
            <person name="Lipzen A."/>
            <person name="Chen C."/>
            <person name="Yanf M."/>
            <person name="Daum C."/>
            <person name="Ng V."/>
            <person name="Clum A."/>
            <person name="Ohm R."/>
            <person name="Martin F."/>
            <person name="Silar P."/>
            <person name="Natvig D."/>
            <person name="Lalanne C."/>
            <person name="Gautier V."/>
            <person name="Ament-Velasquez S.L."/>
            <person name="Kruys A."/>
            <person name="Hutchinson M.I."/>
            <person name="Powell A.J."/>
            <person name="Barry K."/>
            <person name="Miller A.N."/>
            <person name="Grigoriev I.V."/>
            <person name="Debuchy R."/>
            <person name="Gladieux P."/>
            <person name="Thoren M.H."/>
            <person name="Johannesson H."/>
        </authorList>
    </citation>
    <scope>NUCLEOTIDE SEQUENCE</scope>
    <source>
        <strain evidence="3">CBS 103.79</strain>
    </source>
</reference>
<dbReference type="InterPro" id="IPR052973">
    <property type="entry name" value="Fungal_sec-metab_reg_TF"/>
</dbReference>
<evidence type="ECO:0008006" key="5">
    <source>
        <dbReference type="Google" id="ProtNLM"/>
    </source>
</evidence>
<dbReference type="GO" id="GO:0008270">
    <property type="term" value="F:zinc ion binding"/>
    <property type="evidence" value="ECO:0007669"/>
    <property type="project" value="InterPro"/>
</dbReference>
<evidence type="ECO:0000313" key="4">
    <source>
        <dbReference type="Proteomes" id="UP001303889"/>
    </source>
</evidence>
<gene>
    <name evidence="3" type="ORF">C8A05DRAFT_41853</name>
</gene>
<dbReference type="EMBL" id="MU855368">
    <property type="protein sequence ID" value="KAK3905192.1"/>
    <property type="molecule type" value="Genomic_DNA"/>
</dbReference>
<organism evidence="3 4">
    <name type="scientific">Staphylotrichum tortipilum</name>
    <dbReference type="NCBI Taxonomy" id="2831512"/>
    <lineage>
        <taxon>Eukaryota</taxon>
        <taxon>Fungi</taxon>
        <taxon>Dikarya</taxon>
        <taxon>Ascomycota</taxon>
        <taxon>Pezizomycotina</taxon>
        <taxon>Sordariomycetes</taxon>
        <taxon>Sordariomycetidae</taxon>
        <taxon>Sordariales</taxon>
        <taxon>Chaetomiaceae</taxon>
        <taxon>Staphylotrichum</taxon>
    </lineage>
</organism>
<proteinExistence type="predicted"/>
<feature type="compositionally biased region" description="Basic and acidic residues" evidence="2">
    <location>
        <begin position="385"/>
        <end position="395"/>
    </location>
</feature>
<protein>
    <recommendedName>
        <fullName evidence="5">Zn(2)-C6 fungal-type domain-containing protein</fullName>
    </recommendedName>
</protein>
<dbReference type="PANTHER" id="PTHR35392">
    <property type="entry name" value="ZN(II)2CYS6 TRANSCRIPTION FACTOR (EUROFUNG)-RELATED-RELATED"/>
    <property type="match status" value="1"/>
</dbReference>
<dbReference type="InterPro" id="IPR001138">
    <property type="entry name" value="Zn2Cys6_DnaBD"/>
</dbReference>
<keyword evidence="4" id="KW-1185">Reference proteome</keyword>
<feature type="region of interest" description="Disordered" evidence="2">
    <location>
        <begin position="1"/>
        <end position="36"/>
    </location>
</feature>
<comment type="caution">
    <text evidence="3">The sequence shown here is derived from an EMBL/GenBank/DDBJ whole genome shotgun (WGS) entry which is preliminary data.</text>
</comment>
<evidence type="ECO:0000313" key="3">
    <source>
        <dbReference type="EMBL" id="KAK3905192.1"/>
    </source>
</evidence>
<dbReference type="GO" id="GO:0000981">
    <property type="term" value="F:DNA-binding transcription factor activity, RNA polymerase II-specific"/>
    <property type="evidence" value="ECO:0007669"/>
    <property type="project" value="InterPro"/>
</dbReference>
<keyword evidence="1" id="KW-0539">Nucleus</keyword>
<dbReference type="PANTHER" id="PTHR35392:SF3">
    <property type="entry name" value="ZN(2)-C6 FUNGAL-TYPE DOMAIN-CONTAINING PROTEIN"/>
    <property type="match status" value="1"/>
</dbReference>
<dbReference type="Proteomes" id="UP001303889">
    <property type="component" value="Unassembled WGS sequence"/>
</dbReference>
<feature type="region of interest" description="Disordered" evidence="2">
    <location>
        <begin position="372"/>
        <end position="395"/>
    </location>
</feature>
<evidence type="ECO:0000256" key="2">
    <source>
        <dbReference type="SAM" id="MobiDB-lite"/>
    </source>
</evidence>
<feature type="compositionally biased region" description="Basic residues" evidence="2">
    <location>
        <begin position="1"/>
        <end position="10"/>
    </location>
</feature>
<evidence type="ECO:0000256" key="1">
    <source>
        <dbReference type="ARBA" id="ARBA00023242"/>
    </source>
</evidence>
<feature type="region of interest" description="Disordered" evidence="2">
    <location>
        <begin position="136"/>
        <end position="160"/>
    </location>
</feature>
<reference evidence="3" key="1">
    <citation type="journal article" date="2023" name="Mol. Phylogenet. Evol.">
        <title>Genome-scale phylogeny and comparative genomics of the fungal order Sordariales.</title>
        <authorList>
            <person name="Hensen N."/>
            <person name="Bonometti L."/>
            <person name="Westerberg I."/>
            <person name="Brannstrom I.O."/>
            <person name="Guillou S."/>
            <person name="Cros-Aarteil S."/>
            <person name="Calhoun S."/>
            <person name="Haridas S."/>
            <person name="Kuo A."/>
            <person name="Mondo S."/>
            <person name="Pangilinan J."/>
            <person name="Riley R."/>
            <person name="LaButti K."/>
            <person name="Andreopoulos B."/>
            <person name="Lipzen A."/>
            <person name="Chen C."/>
            <person name="Yan M."/>
            <person name="Daum C."/>
            <person name="Ng V."/>
            <person name="Clum A."/>
            <person name="Steindorff A."/>
            <person name="Ohm R.A."/>
            <person name="Martin F."/>
            <person name="Silar P."/>
            <person name="Natvig D.O."/>
            <person name="Lalanne C."/>
            <person name="Gautier V."/>
            <person name="Ament-Velasquez S.L."/>
            <person name="Kruys A."/>
            <person name="Hutchinson M.I."/>
            <person name="Powell A.J."/>
            <person name="Barry K."/>
            <person name="Miller A.N."/>
            <person name="Grigoriev I.V."/>
            <person name="Debuchy R."/>
            <person name="Gladieux P."/>
            <person name="Hiltunen Thoren M."/>
            <person name="Johannesson H."/>
        </authorList>
    </citation>
    <scope>NUCLEOTIDE SEQUENCE</scope>
    <source>
        <strain evidence="3">CBS 103.79</strain>
    </source>
</reference>
<dbReference type="AlphaFoldDB" id="A0AAN6RVP5"/>
<dbReference type="CDD" id="cd00067">
    <property type="entry name" value="GAL4"/>
    <property type="match status" value="1"/>
</dbReference>
<name>A0AAN6RVP5_9PEZI</name>
<accession>A0AAN6RVP5</accession>